<sequence length="258" mass="30562">MILKRITFIISLLLIFGCSSKLVPVEIHIDLEKKKDETKYGNLSIVVKHLGENKTIDRLNTIGDFKKAEILKFKTAKIVLNIDYGDRNCGFEKTIDQKGKLKYQLYDNGKKKFIDLFFVKDRFKYEELVHLHLNDKINFQQGIHLKDWIADKNTNIIFSSVELFDLSTINQNSKELTYRDLTINIKDDELETLWYINKKENEFLKKRKQYAKTLVNEQNGTTSIDFKNLRFYIENSKNFKLQKVFQIRTIGEKIIEFE</sequence>
<dbReference type="PROSITE" id="PS51257">
    <property type="entry name" value="PROKAR_LIPOPROTEIN"/>
    <property type="match status" value="1"/>
</dbReference>
<dbReference type="RefSeq" id="WP_111660951.1">
    <property type="nucleotide sequence ID" value="NZ_QLLO01000021.1"/>
</dbReference>
<dbReference type="AlphaFoldDB" id="A0A327R306"/>
<evidence type="ECO:0008006" key="3">
    <source>
        <dbReference type="Google" id="ProtNLM"/>
    </source>
</evidence>
<proteinExistence type="predicted"/>
<protein>
    <recommendedName>
        <fullName evidence="3">Lipoprotein</fullName>
    </recommendedName>
</protein>
<dbReference type="EMBL" id="QLLO01000021">
    <property type="protein sequence ID" value="RAJ11206.1"/>
    <property type="molecule type" value="Genomic_DNA"/>
</dbReference>
<comment type="caution">
    <text evidence="1">The sequence shown here is derived from an EMBL/GenBank/DDBJ whole genome shotgun (WGS) entry which is preliminary data.</text>
</comment>
<keyword evidence="2" id="KW-1185">Reference proteome</keyword>
<name>A0A327R306_9FLAO</name>
<evidence type="ECO:0000313" key="1">
    <source>
        <dbReference type="EMBL" id="RAJ11206.1"/>
    </source>
</evidence>
<organism evidence="1 2">
    <name type="scientific">Olleya aquimaris</name>
    <dbReference type="NCBI Taxonomy" id="639310"/>
    <lineage>
        <taxon>Bacteria</taxon>
        <taxon>Pseudomonadati</taxon>
        <taxon>Bacteroidota</taxon>
        <taxon>Flavobacteriia</taxon>
        <taxon>Flavobacteriales</taxon>
        <taxon>Flavobacteriaceae</taxon>
    </lineage>
</organism>
<gene>
    <name evidence="1" type="ORF">LY08_02721</name>
</gene>
<accession>A0A327R306</accession>
<evidence type="ECO:0000313" key="2">
    <source>
        <dbReference type="Proteomes" id="UP000248703"/>
    </source>
</evidence>
<dbReference type="OrthoDB" id="947434at2"/>
<reference evidence="1 2" key="1">
    <citation type="submission" date="2018-06" db="EMBL/GenBank/DDBJ databases">
        <title>Genomic Encyclopedia of Archaeal and Bacterial Type Strains, Phase II (KMG-II): from individual species to whole genera.</title>
        <authorList>
            <person name="Goeker M."/>
        </authorList>
    </citation>
    <scope>NUCLEOTIDE SEQUENCE [LARGE SCALE GENOMIC DNA]</scope>
    <source>
        <strain evidence="1 2">DSM 24464</strain>
    </source>
</reference>
<dbReference type="Proteomes" id="UP000248703">
    <property type="component" value="Unassembled WGS sequence"/>
</dbReference>